<organism evidence="1 2">
    <name type="scientific">Gossypium australe</name>
    <dbReference type="NCBI Taxonomy" id="47621"/>
    <lineage>
        <taxon>Eukaryota</taxon>
        <taxon>Viridiplantae</taxon>
        <taxon>Streptophyta</taxon>
        <taxon>Embryophyta</taxon>
        <taxon>Tracheophyta</taxon>
        <taxon>Spermatophyta</taxon>
        <taxon>Magnoliopsida</taxon>
        <taxon>eudicotyledons</taxon>
        <taxon>Gunneridae</taxon>
        <taxon>Pentapetalae</taxon>
        <taxon>rosids</taxon>
        <taxon>malvids</taxon>
        <taxon>Malvales</taxon>
        <taxon>Malvaceae</taxon>
        <taxon>Malvoideae</taxon>
        <taxon>Gossypium</taxon>
    </lineage>
</organism>
<dbReference type="EMBL" id="SMMG02000008">
    <property type="protein sequence ID" value="KAA3464070.1"/>
    <property type="molecule type" value="Genomic_DNA"/>
</dbReference>
<dbReference type="CDD" id="cd00303">
    <property type="entry name" value="retropepsin_like"/>
    <property type="match status" value="1"/>
</dbReference>
<protein>
    <submittedName>
        <fullName evidence="1">Integrase, catalytic core</fullName>
    </submittedName>
</protein>
<accession>A0A5B6V4Q1</accession>
<reference evidence="2" key="1">
    <citation type="journal article" date="2019" name="Plant Biotechnol. J.">
        <title>Genome sequencing of the Australian wild diploid species Gossypium australe highlights disease resistance and delayed gland morphogenesis.</title>
        <authorList>
            <person name="Cai Y."/>
            <person name="Cai X."/>
            <person name="Wang Q."/>
            <person name="Wang P."/>
            <person name="Zhang Y."/>
            <person name="Cai C."/>
            <person name="Xu Y."/>
            <person name="Wang K."/>
            <person name="Zhou Z."/>
            <person name="Wang C."/>
            <person name="Geng S."/>
            <person name="Li B."/>
            <person name="Dong Q."/>
            <person name="Hou Y."/>
            <person name="Wang H."/>
            <person name="Ai P."/>
            <person name="Liu Z."/>
            <person name="Yi F."/>
            <person name="Sun M."/>
            <person name="An G."/>
            <person name="Cheng J."/>
            <person name="Zhang Y."/>
            <person name="Shi Q."/>
            <person name="Xie Y."/>
            <person name="Shi X."/>
            <person name="Chang Y."/>
            <person name="Huang F."/>
            <person name="Chen Y."/>
            <person name="Hong S."/>
            <person name="Mi L."/>
            <person name="Sun Q."/>
            <person name="Zhang L."/>
            <person name="Zhou B."/>
            <person name="Peng R."/>
            <person name="Zhang X."/>
            <person name="Liu F."/>
        </authorList>
    </citation>
    <scope>NUCLEOTIDE SEQUENCE [LARGE SCALE GENOMIC DNA]</scope>
    <source>
        <strain evidence="2">cv. PA1801</strain>
    </source>
</reference>
<proteinExistence type="predicted"/>
<dbReference type="InterPro" id="IPR021109">
    <property type="entry name" value="Peptidase_aspartic_dom_sf"/>
</dbReference>
<dbReference type="Proteomes" id="UP000325315">
    <property type="component" value="Unassembled WGS sequence"/>
</dbReference>
<evidence type="ECO:0000313" key="2">
    <source>
        <dbReference type="Proteomes" id="UP000325315"/>
    </source>
</evidence>
<keyword evidence="2" id="KW-1185">Reference proteome</keyword>
<dbReference type="PANTHER" id="PTHR33067:SF31">
    <property type="entry name" value="RNA-DIRECTED DNA POLYMERASE"/>
    <property type="match status" value="1"/>
</dbReference>
<sequence length="322" mass="36908">MMKTLTKLKDQMSQLISMIEDIKRQIVTRIPSNIENNPQREGKEHVKAIKLRSCKVLRADVKPESKEVAKPIAEPKDKSIKELAMTRIPFPLRLEENQRRDDDGFVSFLNLFKSFNVNLPLIDLIEKVPKYTKYLKEIMFRCRKVKIREQVNISTSCSVIISKHITSKLKDPGSFTIPIEIRDIHCSKALCDLGTSINLMPLSIYEKFRLGDLKNTQITLQLSNRSSVQPKGVFEDVLVKVRSFIIPMDFVILDFEGNREIPILLGRPLLATSGSTINLENNELTLKINGEIEIFKCGHNQNEENREKLGKPCYELTIVKSN</sequence>
<dbReference type="Gene3D" id="2.40.70.10">
    <property type="entry name" value="Acid Proteases"/>
    <property type="match status" value="1"/>
</dbReference>
<name>A0A5B6V4Q1_9ROSI</name>
<dbReference type="PANTHER" id="PTHR33067">
    <property type="entry name" value="RNA-DIRECTED DNA POLYMERASE-RELATED"/>
    <property type="match status" value="1"/>
</dbReference>
<gene>
    <name evidence="1" type="ORF">EPI10_008367</name>
</gene>
<comment type="caution">
    <text evidence="1">The sequence shown here is derived from an EMBL/GenBank/DDBJ whole genome shotgun (WGS) entry which is preliminary data.</text>
</comment>
<dbReference type="AlphaFoldDB" id="A0A5B6V4Q1"/>
<dbReference type="OrthoDB" id="778454at2759"/>
<evidence type="ECO:0000313" key="1">
    <source>
        <dbReference type="EMBL" id="KAA3464070.1"/>
    </source>
</evidence>